<organism evidence="10 11">
    <name type="scientific">Terrimonas ginsenosidimutans</name>
    <dbReference type="NCBI Taxonomy" id="2908004"/>
    <lineage>
        <taxon>Bacteria</taxon>
        <taxon>Pseudomonadati</taxon>
        <taxon>Bacteroidota</taxon>
        <taxon>Chitinophagia</taxon>
        <taxon>Chitinophagales</taxon>
        <taxon>Chitinophagaceae</taxon>
        <taxon>Terrimonas</taxon>
    </lineage>
</organism>
<dbReference type="SUPFAM" id="SSF51717">
    <property type="entry name" value="Dihydropteroate synthetase-like"/>
    <property type="match status" value="1"/>
</dbReference>
<dbReference type="EMBL" id="JAKLTR010000002">
    <property type="protein sequence ID" value="MCG2613593.1"/>
    <property type="molecule type" value="Genomic_DNA"/>
</dbReference>
<dbReference type="PANTHER" id="PTHR20941:SF1">
    <property type="entry name" value="FOLIC ACID SYNTHESIS PROTEIN FOL1"/>
    <property type="match status" value="1"/>
</dbReference>
<keyword evidence="8" id="KW-0289">Folate biosynthesis</keyword>
<dbReference type="RefSeq" id="WP_237869026.1">
    <property type="nucleotide sequence ID" value="NZ_JAKLTR010000002.1"/>
</dbReference>
<keyword evidence="7" id="KW-0460">Magnesium</keyword>
<dbReference type="InterPro" id="IPR006390">
    <property type="entry name" value="DHP_synth_dom"/>
</dbReference>
<comment type="catalytic activity">
    <reaction evidence="1">
        <text>(7,8-dihydropterin-6-yl)methyl diphosphate + 4-aminobenzoate = 7,8-dihydropteroate + diphosphate</text>
        <dbReference type="Rhea" id="RHEA:19949"/>
        <dbReference type="ChEBI" id="CHEBI:17836"/>
        <dbReference type="ChEBI" id="CHEBI:17839"/>
        <dbReference type="ChEBI" id="CHEBI:33019"/>
        <dbReference type="ChEBI" id="CHEBI:72950"/>
        <dbReference type="EC" id="2.5.1.15"/>
    </reaction>
</comment>
<evidence type="ECO:0000259" key="9">
    <source>
        <dbReference type="PROSITE" id="PS50972"/>
    </source>
</evidence>
<dbReference type="Gene3D" id="3.20.20.20">
    <property type="entry name" value="Dihydropteroate synthase-like"/>
    <property type="match status" value="1"/>
</dbReference>
<dbReference type="InterPro" id="IPR000489">
    <property type="entry name" value="Pterin-binding_dom"/>
</dbReference>
<feature type="domain" description="Pterin-binding" evidence="9">
    <location>
        <begin position="16"/>
        <end position="268"/>
    </location>
</feature>
<dbReference type="CDD" id="cd00739">
    <property type="entry name" value="DHPS"/>
    <property type="match status" value="1"/>
</dbReference>
<sequence>MFTLNCKGRLLKIEEPVVMGIINATPDSFFSPSRHGSVDAMLRQAEDMLNDGAVMLDIGGQSTRPGSEPVSQEEELGRTIEGIAAIHERFPQAILSIDTYYAKVAQEAVAAGASVVNDISAGSLDEAMIPAVAGLQVPYVLMHMKGTPQTMQQAPVYENISLEVLDFFIERIALLRAAGINDIILDPGFGFGKTIPHNFELLHLLRALSIPDMPLLVGLSRKGTVYKTLGITAEDALNGTTVLNTIALMNGAHILRVHDVKAAKEAITLVRATHY</sequence>
<dbReference type="InterPro" id="IPR045031">
    <property type="entry name" value="DHP_synth-like"/>
</dbReference>
<evidence type="ECO:0000256" key="1">
    <source>
        <dbReference type="ARBA" id="ARBA00000012"/>
    </source>
</evidence>
<dbReference type="GO" id="GO:0004156">
    <property type="term" value="F:dihydropteroate synthase activity"/>
    <property type="evidence" value="ECO:0007669"/>
    <property type="project" value="UniProtKB-EC"/>
</dbReference>
<evidence type="ECO:0000256" key="4">
    <source>
        <dbReference type="ARBA" id="ARBA00012458"/>
    </source>
</evidence>
<dbReference type="PROSITE" id="PS50972">
    <property type="entry name" value="PTERIN_BINDING"/>
    <property type="match status" value="1"/>
</dbReference>
<evidence type="ECO:0000313" key="10">
    <source>
        <dbReference type="EMBL" id="MCG2613593.1"/>
    </source>
</evidence>
<evidence type="ECO:0000256" key="2">
    <source>
        <dbReference type="ARBA" id="ARBA00001946"/>
    </source>
</evidence>
<proteinExistence type="predicted"/>
<keyword evidence="6" id="KW-0479">Metal-binding</keyword>
<protein>
    <recommendedName>
        <fullName evidence="4">dihydropteroate synthase</fullName>
        <ecNumber evidence="4">2.5.1.15</ecNumber>
    </recommendedName>
</protein>
<comment type="pathway">
    <text evidence="3">Cofactor biosynthesis; tetrahydrofolate biosynthesis; 7,8-dihydrofolate from 2-amino-4-hydroxy-6-hydroxymethyl-7,8-dihydropteridine diphosphate and 4-aminobenzoate: step 1/2.</text>
</comment>
<accession>A0ABS9KMP3</accession>
<comment type="caution">
    <text evidence="10">The sequence shown here is derived from an EMBL/GenBank/DDBJ whole genome shotgun (WGS) entry which is preliminary data.</text>
</comment>
<evidence type="ECO:0000256" key="3">
    <source>
        <dbReference type="ARBA" id="ARBA00004763"/>
    </source>
</evidence>
<evidence type="ECO:0000256" key="7">
    <source>
        <dbReference type="ARBA" id="ARBA00022842"/>
    </source>
</evidence>
<comment type="cofactor">
    <cofactor evidence="2">
        <name>Mg(2+)</name>
        <dbReference type="ChEBI" id="CHEBI:18420"/>
    </cofactor>
</comment>
<name>A0ABS9KMP3_9BACT</name>
<reference evidence="10" key="1">
    <citation type="submission" date="2022-01" db="EMBL/GenBank/DDBJ databases">
        <authorList>
            <person name="Jo J.-H."/>
            <person name="Im W.-T."/>
        </authorList>
    </citation>
    <scope>NUCLEOTIDE SEQUENCE</scope>
    <source>
        <strain evidence="10">NA20</strain>
    </source>
</reference>
<keyword evidence="5 10" id="KW-0808">Transferase</keyword>
<evidence type="ECO:0000256" key="8">
    <source>
        <dbReference type="ARBA" id="ARBA00022909"/>
    </source>
</evidence>
<dbReference type="NCBIfam" id="TIGR01496">
    <property type="entry name" value="DHPS"/>
    <property type="match status" value="1"/>
</dbReference>
<dbReference type="Pfam" id="PF00809">
    <property type="entry name" value="Pterin_bind"/>
    <property type="match status" value="1"/>
</dbReference>
<dbReference type="InterPro" id="IPR011005">
    <property type="entry name" value="Dihydropteroate_synth-like_sf"/>
</dbReference>
<evidence type="ECO:0000256" key="5">
    <source>
        <dbReference type="ARBA" id="ARBA00022679"/>
    </source>
</evidence>
<evidence type="ECO:0000256" key="6">
    <source>
        <dbReference type="ARBA" id="ARBA00022723"/>
    </source>
</evidence>
<evidence type="ECO:0000313" key="11">
    <source>
        <dbReference type="Proteomes" id="UP001165367"/>
    </source>
</evidence>
<gene>
    <name evidence="10" type="primary">folP</name>
    <name evidence="10" type="ORF">LZZ85_04845</name>
</gene>
<dbReference type="PROSITE" id="PS00793">
    <property type="entry name" value="DHPS_2"/>
    <property type="match status" value="1"/>
</dbReference>
<dbReference type="Proteomes" id="UP001165367">
    <property type="component" value="Unassembled WGS sequence"/>
</dbReference>
<keyword evidence="11" id="KW-1185">Reference proteome</keyword>
<dbReference type="EC" id="2.5.1.15" evidence="4"/>
<dbReference type="PANTHER" id="PTHR20941">
    <property type="entry name" value="FOLATE SYNTHESIS PROTEINS"/>
    <property type="match status" value="1"/>
</dbReference>